<dbReference type="PROSITE" id="PS50887">
    <property type="entry name" value="GGDEF"/>
    <property type="match status" value="1"/>
</dbReference>
<dbReference type="RefSeq" id="WP_253968288.1">
    <property type="nucleotide sequence ID" value="NZ_JAMFTH010000003.1"/>
</dbReference>
<dbReference type="SUPFAM" id="SSF52172">
    <property type="entry name" value="CheY-like"/>
    <property type="match status" value="1"/>
</dbReference>
<protein>
    <submittedName>
        <fullName evidence="3">EAL domain-containing protein</fullName>
    </submittedName>
</protein>
<dbReference type="Pfam" id="PF00990">
    <property type="entry name" value="GGDEF"/>
    <property type="match status" value="1"/>
</dbReference>
<dbReference type="InterPro" id="IPR001633">
    <property type="entry name" value="EAL_dom"/>
</dbReference>
<dbReference type="SMART" id="SM00267">
    <property type="entry name" value="GGDEF"/>
    <property type="match status" value="1"/>
</dbReference>
<gene>
    <name evidence="3" type="ORF">M6D89_11870</name>
</gene>
<dbReference type="PANTHER" id="PTHR44757:SF2">
    <property type="entry name" value="BIOFILM ARCHITECTURE MAINTENANCE PROTEIN MBAA"/>
    <property type="match status" value="1"/>
</dbReference>
<evidence type="ECO:0000313" key="3">
    <source>
        <dbReference type="EMBL" id="MCP8899997.1"/>
    </source>
</evidence>
<dbReference type="AlphaFoldDB" id="A0A9X2KU90"/>
<sequence>MATSISVLLLNGGEELAAQLTSWLDAAAPGRYLVSTCELRDDALMTLLSGEYDLGLLYMDADCQQGRDLLGAVKNQFCPAPVVALSERMEEALDRDAIPAGASDYVALEGISSPALERSLRYAIERKRTERHLARLAHHDPLTDIPNRVLFRDRLENAIRIATRDNMRFALMFIDLDDFKIVNDRYGHDVGDGLIRMCAERLQALLRRSDSMARMGGDEFTLLLLNVENSSDIAHLAVKIIEEITSPYDISGYHLSVGCSVGIASYPEAGRSADALLKSADLAMYQAKQVEGSNFRFFTEEMNRDVRYRLSLEEDLRRALDNRELYLEYQPRFSVRSGKVVALEALLRWNHPQKGILSAHNFISIAEDTGLIFTIGYWVIRRACEDLQRLKRDCGVEVKMAINLSARQFRDEGMVQQVANIFAETGANPNFIEFELTETALMENIDLVSLCMRPLSYFGVTFALDDFGTGSSSFLHLQRLPIAALKIDSQFMTDLLRRRSERRLVSAMINLAHNLGKVVVAEGVESISQQKWLVDEGCDQMQGYFLCAPHAYSRLTKVIRGLSLSAVLENKEGSASAADNGSKPGPGRDS</sequence>
<name>A0A9X2KU90_9GAMM</name>
<dbReference type="SUPFAM" id="SSF141868">
    <property type="entry name" value="EAL domain-like"/>
    <property type="match status" value="1"/>
</dbReference>
<evidence type="ECO:0000259" key="2">
    <source>
        <dbReference type="PROSITE" id="PS50887"/>
    </source>
</evidence>
<dbReference type="Gene3D" id="3.20.20.450">
    <property type="entry name" value="EAL domain"/>
    <property type="match status" value="1"/>
</dbReference>
<organism evidence="3 4">
    <name type="scientific">Gilvimarinus xylanilyticus</name>
    <dbReference type="NCBI Taxonomy" id="2944139"/>
    <lineage>
        <taxon>Bacteria</taxon>
        <taxon>Pseudomonadati</taxon>
        <taxon>Pseudomonadota</taxon>
        <taxon>Gammaproteobacteria</taxon>
        <taxon>Cellvibrionales</taxon>
        <taxon>Cellvibrionaceae</taxon>
        <taxon>Gilvimarinus</taxon>
    </lineage>
</organism>
<reference evidence="3" key="1">
    <citation type="submission" date="2022-05" db="EMBL/GenBank/DDBJ databases">
        <authorList>
            <person name="Sun H.-N."/>
        </authorList>
    </citation>
    <scope>NUCLEOTIDE SEQUENCE</scope>
    <source>
        <strain evidence="3">HB14</strain>
    </source>
</reference>
<dbReference type="EMBL" id="JAMFTH010000003">
    <property type="protein sequence ID" value="MCP8899997.1"/>
    <property type="molecule type" value="Genomic_DNA"/>
</dbReference>
<dbReference type="CDD" id="cd01949">
    <property type="entry name" value="GGDEF"/>
    <property type="match status" value="1"/>
</dbReference>
<reference evidence="3" key="2">
    <citation type="submission" date="2023-01" db="EMBL/GenBank/DDBJ databases">
        <title>Gilvimarinus xylanilyticus HB14 isolated from Caulerpa lentillifera aquaculture base in Hainan, China.</title>
        <authorList>
            <person name="Zhang Y.-J."/>
        </authorList>
    </citation>
    <scope>NUCLEOTIDE SEQUENCE</scope>
    <source>
        <strain evidence="3">HB14</strain>
    </source>
</reference>
<dbReference type="InterPro" id="IPR052155">
    <property type="entry name" value="Biofilm_reg_signaling"/>
</dbReference>
<feature type="domain" description="EAL" evidence="1">
    <location>
        <begin position="309"/>
        <end position="563"/>
    </location>
</feature>
<feature type="domain" description="GGDEF" evidence="2">
    <location>
        <begin position="167"/>
        <end position="301"/>
    </location>
</feature>
<keyword evidence="4" id="KW-1185">Reference proteome</keyword>
<evidence type="ECO:0000259" key="1">
    <source>
        <dbReference type="PROSITE" id="PS50883"/>
    </source>
</evidence>
<proteinExistence type="predicted"/>
<comment type="caution">
    <text evidence="3">The sequence shown here is derived from an EMBL/GenBank/DDBJ whole genome shotgun (WGS) entry which is preliminary data.</text>
</comment>
<dbReference type="InterPro" id="IPR035919">
    <property type="entry name" value="EAL_sf"/>
</dbReference>
<dbReference type="InterPro" id="IPR000160">
    <property type="entry name" value="GGDEF_dom"/>
</dbReference>
<dbReference type="Gene3D" id="3.40.50.2300">
    <property type="match status" value="1"/>
</dbReference>
<dbReference type="PANTHER" id="PTHR44757">
    <property type="entry name" value="DIGUANYLATE CYCLASE DGCP"/>
    <property type="match status" value="1"/>
</dbReference>
<evidence type="ECO:0000313" key="4">
    <source>
        <dbReference type="Proteomes" id="UP001139319"/>
    </source>
</evidence>
<dbReference type="NCBIfam" id="TIGR00254">
    <property type="entry name" value="GGDEF"/>
    <property type="match status" value="1"/>
</dbReference>
<dbReference type="InterPro" id="IPR029787">
    <property type="entry name" value="Nucleotide_cyclase"/>
</dbReference>
<dbReference type="CDD" id="cd01948">
    <property type="entry name" value="EAL"/>
    <property type="match status" value="1"/>
</dbReference>
<dbReference type="Gene3D" id="3.30.70.270">
    <property type="match status" value="1"/>
</dbReference>
<dbReference type="SUPFAM" id="SSF55073">
    <property type="entry name" value="Nucleotide cyclase"/>
    <property type="match status" value="1"/>
</dbReference>
<dbReference type="Pfam" id="PF00563">
    <property type="entry name" value="EAL"/>
    <property type="match status" value="1"/>
</dbReference>
<dbReference type="InterPro" id="IPR043128">
    <property type="entry name" value="Rev_trsase/Diguanyl_cyclase"/>
</dbReference>
<dbReference type="Proteomes" id="UP001139319">
    <property type="component" value="Unassembled WGS sequence"/>
</dbReference>
<dbReference type="SMART" id="SM00052">
    <property type="entry name" value="EAL"/>
    <property type="match status" value="1"/>
</dbReference>
<dbReference type="InterPro" id="IPR011006">
    <property type="entry name" value="CheY-like_superfamily"/>
</dbReference>
<accession>A0A9X2KU90</accession>
<dbReference type="PROSITE" id="PS50883">
    <property type="entry name" value="EAL"/>
    <property type="match status" value="1"/>
</dbReference>